<evidence type="ECO:0008006" key="4">
    <source>
        <dbReference type="Google" id="ProtNLM"/>
    </source>
</evidence>
<dbReference type="AlphaFoldDB" id="A0A512H8P7"/>
<accession>A0A512H8P7</accession>
<dbReference type="CDD" id="cd00118">
    <property type="entry name" value="LysM"/>
    <property type="match status" value="1"/>
</dbReference>
<proteinExistence type="predicted"/>
<evidence type="ECO:0000256" key="1">
    <source>
        <dbReference type="SAM" id="Coils"/>
    </source>
</evidence>
<keyword evidence="3" id="KW-1185">Reference proteome</keyword>
<dbReference type="OrthoDB" id="7366626at2"/>
<evidence type="ECO:0000313" key="2">
    <source>
        <dbReference type="EMBL" id="GEO81770.1"/>
    </source>
</evidence>
<dbReference type="EMBL" id="BJZO01000048">
    <property type="protein sequence ID" value="GEO81770.1"/>
    <property type="molecule type" value="Genomic_DNA"/>
</dbReference>
<comment type="caution">
    <text evidence="2">The sequence shown here is derived from an EMBL/GenBank/DDBJ whole genome shotgun (WGS) entry which is preliminary data.</text>
</comment>
<protein>
    <recommendedName>
        <fullName evidence="4">LysM domain-containing protein</fullName>
    </recommendedName>
</protein>
<evidence type="ECO:0000313" key="3">
    <source>
        <dbReference type="Proteomes" id="UP000321567"/>
    </source>
</evidence>
<organism evidence="2 3">
    <name type="scientific">Pararhodospirillum oryzae</name>
    <dbReference type="NCBI Taxonomy" id="478448"/>
    <lineage>
        <taxon>Bacteria</taxon>
        <taxon>Pseudomonadati</taxon>
        <taxon>Pseudomonadota</taxon>
        <taxon>Alphaproteobacteria</taxon>
        <taxon>Rhodospirillales</taxon>
        <taxon>Rhodospirillaceae</taxon>
        <taxon>Pararhodospirillum</taxon>
    </lineage>
</organism>
<dbReference type="InterPro" id="IPR018392">
    <property type="entry name" value="LysM"/>
</dbReference>
<reference evidence="2 3" key="1">
    <citation type="submission" date="2019-07" db="EMBL/GenBank/DDBJ databases">
        <title>Whole genome shotgun sequence of Rhodospirillum oryzae NBRC 107573.</title>
        <authorList>
            <person name="Hosoyama A."/>
            <person name="Uohara A."/>
            <person name="Ohji S."/>
            <person name="Ichikawa N."/>
        </authorList>
    </citation>
    <scope>NUCLEOTIDE SEQUENCE [LARGE SCALE GENOMIC DNA]</scope>
    <source>
        <strain evidence="2 3">NBRC 107573</strain>
    </source>
</reference>
<dbReference type="Proteomes" id="UP000321567">
    <property type="component" value="Unassembled WGS sequence"/>
</dbReference>
<gene>
    <name evidence="2" type="ORF">ROR02_19010</name>
</gene>
<dbReference type="RefSeq" id="WP_147163798.1">
    <property type="nucleotide sequence ID" value="NZ_BJZO01000048.1"/>
</dbReference>
<feature type="coiled-coil region" evidence="1">
    <location>
        <begin position="37"/>
        <end position="85"/>
    </location>
</feature>
<keyword evidence="1" id="KW-0175">Coiled coil</keyword>
<sequence>MRMTTALMALAITLLTATVVVGGAWTVRTVTQQRHQIATLSRDGERLRAALALAEEDGASLARRLEDAEQGRERALADLATLQRTVDETMVPREVGGSADLPVERAMSRQGETLAAFAARENTTVAVLKALNPWADETRVLQAYQLFWLPKPAPR</sequence>
<name>A0A512H8P7_9PROT</name>